<dbReference type="CDD" id="cd18808">
    <property type="entry name" value="SF1_C_Upf1"/>
    <property type="match status" value="1"/>
</dbReference>
<dbReference type="EMBL" id="JACOPG010000003">
    <property type="protein sequence ID" value="MBC5686662.1"/>
    <property type="molecule type" value="Genomic_DNA"/>
</dbReference>
<evidence type="ECO:0000256" key="1">
    <source>
        <dbReference type="SAM" id="Coils"/>
    </source>
</evidence>
<dbReference type="Proteomes" id="UP000643810">
    <property type="component" value="Unassembled WGS sequence"/>
</dbReference>
<dbReference type="PANTHER" id="PTHR10887">
    <property type="entry name" value="DNA2/NAM7 HELICASE FAMILY"/>
    <property type="match status" value="1"/>
</dbReference>
<proteinExistence type="predicted"/>
<organism evidence="3 4">
    <name type="scientific">Roseburia lenta</name>
    <dbReference type="NCBI Taxonomy" id="2763061"/>
    <lineage>
        <taxon>Bacteria</taxon>
        <taxon>Bacillati</taxon>
        <taxon>Bacillota</taxon>
        <taxon>Clostridia</taxon>
        <taxon>Lachnospirales</taxon>
        <taxon>Lachnospiraceae</taxon>
        <taxon>Roseburia</taxon>
    </lineage>
</organism>
<protein>
    <recommendedName>
        <fullName evidence="2">DNA2/NAM7 helicase-like C-terminal domain-containing protein</fullName>
    </recommendedName>
</protein>
<dbReference type="Gene3D" id="3.40.50.300">
    <property type="entry name" value="P-loop containing nucleotide triphosphate hydrolases"/>
    <property type="match status" value="2"/>
</dbReference>
<dbReference type="Pfam" id="PF13087">
    <property type="entry name" value="AAA_12"/>
    <property type="match status" value="1"/>
</dbReference>
<keyword evidence="4" id="KW-1185">Reference proteome</keyword>
<evidence type="ECO:0000313" key="3">
    <source>
        <dbReference type="EMBL" id="MBC5686662.1"/>
    </source>
</evidence>
<gene>
    <name evidence="3" type="ORF">H8R94_08640</name>
</gene>
<name>A0ABR7GGT5_9FIRM</name>
<dbReference type="InterPro" id="IPR027417">
    <property type="entry name" value="P-loop_NTPase"/>
</dbReference>
<dbReference type="InterPro" id="IPR047187">
    <property type="entry name" value="SF1_C_Upf1"/>
</dbReference>
<comment type="caution">
    <text evidence="3">The sequence shown here is derived from an EMBL/GenBank/DDBJ whole genome shotgun (WGS) entry which is preliminary data.</text>
</comment>
<reference evidence="3 4" key="1">
    <citation type="submission" date="2020-08" db="EMBL/GenBank/DDBJ databases">
        <title>Genome public.</title>
        <authorList>
            <person name="Liu C."/>
            <person name="Sun Q."/>
        </authorList>
    </citation>
    <scope>NUCLEOTIDE SEQUENCE [LARGE SCALE GENOMIC DNA]</scope>
    <source>
        <strain evidence="3 4">NSJ-9</strain>
    </source>
</reference>
<evidence type="ECO:0000259" key="2">
    <source>
        <dbReference type="Pfam" id="PF13087"/>
    </source>
</evidence>
<evidence type="ECO:0000313" key="4">
    <source>
        <dbReference type="Proteomes" id="UP000643810"/>
    </source>
</evidence>
<dbReference type="InterPro" id="IPR041679">
    <property type="entry name" value="DNA2/NAM7-like_C"/>
</dbReference>
<dbReference type="InterPro" id="IPR045055">
    <property type="entry name" value="DNA2/NAM7-like"/>
</dbReference>
<dbReference type="RefSeq" id="WP_186854418.1">
    <property type="nucleotide sequence ID" value="NZ_JACOPG010000003.1"/>
</dbReference>
<keyword evidence="1" id="KW-0175">Coiled coil</keyword>
<accession>A0ABR7GGT5</accession>
<feature type="domain" description="DNA2/NAM7 helicase-like C-terminal" evidence="2">
    <location>
        <begin position="486"/>
        <end position="674"/>
    </location>
</feature>
<sequence length="695" mass="80634">MYVNAALGKKDAPLIVATSMNNQPVTNIIESFRSIENQGIKNLEHKWITGADKFAIYFPSSSKMKNAMEIGYQCSSVGQKEFFQKIEAESNRRSSKEKYCQEFKVYFGQEEVDLERCVEKVYQHLNDIDQERKQILNMTHQLFEAMGNQEGGAYLKSLQERIQEDQQQKEMFLQKQELISKDAEVCKKRYLEWQQSYQMLPLWVRIFPFLPWSKNREAAYVSTFSLLDECQILQDSVTYHDVQKQYQAKLSEYDMEYRLTCEQINQFEEAISSAQELMESTTKQMEEINQKLADIYSFDVKQEQKFIWNQFTPTDLNELIDKIRYKEFWMAAHYYEGEWLLRDTTITVKQIPTTFEKVLDEYYHRMAMIAPCMVMTTFMLPKQFQVYGGQYLYNYIDLLIVDEAGQISPEMIAGNFSLAKKALVVGDEHQISPVWGVTRGIDKTMAMIYGVIAEERQFEQLENNGLNCSQSNIMKVAALSCAYNKYEHGMFLNEHRRCYDEIISYCNKLVYKGRLQPKRGSAYEAGKKKLLPPMGHYQVSVEYSHKIGGSRENRAEAEALVTWLTHNYTLLITEYQQDIDAGKMESKDVIGIITPFKGQAFLIKKELMNSPLAKQMSNISVGTVHTFQGAERRIILFSTVYGSGENCYFIDKDESMMNVAVSRAKDAFIVFGDRGCFSERETSATYLLGHTCEEL</sequence>
<dbReference type="SUPFAM" id="SSF52540">
    <property type="entry name" value="P-loop containing nucleoside triphosphate hydrolases"/>
    <property type="match status" value="1"/>
</dbReference>
<feature type="coiled-coil region" evidence="1">
    <location>
        <begin position="264"/>
        <end position="291"/>
    </location>
</feature>
<dbReference type="PANTHER" id="PTHR10887:SF530">
    <property type="entry name" value="SUPERFAMILY I DNA HELICASES"/>
    <property type="match status" value="1"/>
</dbReference>